<evidence type="ECO:0000313" key="3">
    <source>
        <dbReference type="EMBL" id="MEU8134215.1"/>
    </source>
</evidence>
<keyword evidence="3" id="KW-0547">Nucleotide-binding</keyword>
<dbReference type="PANTHER" id="PTHR35526:SF3">
    <property type="entry name" value="ANTI-SIGMA-F FACTOR RSBW"/>
    <property type="match status" value="1"/>
</dbReference>
<name>A0ABV3DEP7_9ACTN</name>
<dbReference type="PANTHER" id="PTHR35526">
    <property type="entry name" value="ANTI-SIGMA-F FACTOR RSBW-RELATED"/>
    <property type="match status" value="1"/>
</dbReference>
<dbReference type="RefSeq" id="WP_358352681.1">
    <property type="nucleotide sequence ID" value="NZ_JBEZFP010000023.1"/>
</dbReference>
<proteinExistence type="predicted"/>
<evidence type="ECO:0000256" key="1">
    <source>
        <dbReference type="ARBA" id="ARBA00022527"/>
    </source>
</evidence>
<evidence type="ECO:0000313" key="4">
    <source>
        <dbReference type="Proteomes" id="UP001551482"/>
    </source>
</evidence>
<keyword evidence="1" id="KW-0808">Transferase</keyword>
<gene>
    <name evidence="3" type="ORF">AB0C36_11955</name>
</gene>
<dbReference type="Pfam" id="PF13581">
    <property type="entry name" value="HATPase_c_2"/>
    <property type="match status" value="1"/>
</dbReference>
<accession>A0ABV3DEP7</accession>
<dbReference type="Gene3D" id="3.30.565.10">
    <property type="entry name" value="Histidine kinase-like ATPase, C-terminal domain"/>
    <property type="match status" value="1"/>
</dbReference>
<evidence type="ECO:0000259" key="2">
    <source>
        <dbReference type="Pfam" id="PF13581"/>
    </source>
</evidence>
<feature type="domain" description="Histidine kinase/HSP90-like ATPase" evidence="2">
    <location>
        <begin position="10"/>
        <end position="125"/>
    </location>
</feature>
<sequence length="134" mass="14377">MAVSATYPCDDDRIARARAATREFLARTATVFPGTVSRHAEEAAQLVVSELVTNARKYAPGPSHLTLTRTAEAVHVTVEDTSPHLPRPHGTDPLRPGQHGLEIVVALCRALDVRRAAAGKRVTAVLDLTQPRAA</sequence>
<reference evidence="3 4" key="1">
    <citation type="submission" date="2024-06" db="EMBL/GenBank/DDBJ databases">
        <title>The Natural Products Discovery Center: Release of the First 8490 Sequenced Strains for Exploring Actinobacteria Biosynthetic Diversity.</title>
        <authorList>
            <person name="Kalkreuter E."/>
            <person name="Kautsar S.A."/>
            <person name="Yang D."/>
            <person name="Bader C.D."/>
            <person name="Teijaro C.N."/>
            <person name="Fluegel L."/>
            <person name="Davis C.M."/>
            <person name="Simpson J.R."/>
            <person name="Lauterbach L."/>
            <person name="Steele A.D."/>
            <person name="Gui C."/>
            <person name="Meng S."/>
            <person name="Li G."/>
            <person name="Viehrig K."/>
            <person name="Ye F."/>
            <person name="Su P."/>
            <person name="Kiefer A.F."/>
            <person name="Nichols A."/>
            <person name="Cepeda A.J."/>
            <person name="Yan W."/>
            <person name="Fan B."/>
            <person name="Jiang Y."/>
            <person name="Adhikari A."/>
            <person name="Zheng C.-J."/>
            <person name="Schuster L."/>
            <person name="Cowan T.M."/>
            <person name="Smanski M.J."/>
            <person name="Chevrette M.G."/>
            <person name="De Carvalho L.P.S."/>
            <person name="Shen B."/>
        </authorList>
    </citation>
    <scope>NUCLEOTIDE SEQUENCE [LARGE SCALE GENOMIC DNA]</scope>
    <source>
        <strain evidence="3 4">NPDC048946</strain>
    </source>
</reference>
<keyword evidence="4" id="KW-1185">Reference proteome</keyword>
<dbReference type="GO" id="GO:0005524">
    <property type="term" value="F:ATP binding"/>
    <property type="evidence" value="ECO:0007669"/>
    <property type="project" value="UniProtKB-KW"/>
</dbReference>
<organism evidence="3 4">
    <name type="scientific">Streptodolium elevatio</name>
    <dbReference type="NCBI Taxonomy" id="3157996"/>
    <lineage>
        <taxon>Bacteria</taxon>
        <taxon>Bacillati</taxon>
        <taxon>Actinomycetota</taxon>
        <taxon>Actinomycetes</taxon>
        <taxon>Kitasatosporales</taxon>
        <taxon>Streptomycetaceae</taxon>
        <taxon>Streptodolium</taxon>
    </lineage>
</organism>
<comment type="caution">
    <text evidence="3">The sequence shown here is derived from an EMBL/GenBank/DDBJ whole genome shotgun (WGS) entry which is preliminary data.</text>
</comment>
<dbReference type="CDD" id="cd16936">
    <property type="entry name" value="HATPase_RsbW-like"/>
    <property type="match status" value="1"/>
</dbReference>
<dbReference type="SUPFAM" id="SSF55874">
    <property type="entry name" value="ATPase domain of HSP90 chaperone/DNA topoisomerase II/histidine kinase"/>
    <property type="match status" value="1"/>
</dbReference>
<keyword evidence="3" id="KW-0067">ATP-binding</keyword>
<dbReference type="EMBL" id="JBEZFP010000023">
    <property type="protein sequence ID" value="MEU8134215.1"/>
    <property type="molecule type" value="Genomic_DNA"/>
</dbReference>
<protein>
    <submittedName>
        <fullName evidence="3">ATP-binding protein</fullName>
    </submittedName>
</protein>
<dbReference type="InterPro" id="IPR036890">
    <property type="entry name" value="HATPase_C_sf"/>
</dbReference>
<dbReference type="InterPro" id="IPR050267">
    <property type="entry name" value="Anti-sigma-factor_SerPK"/>
</dbReference>
<dbReference type="Proteomes" id="UP001551482">
    <property type="component" value="Unassembled WGS sequence"/>
</dbReference>
<keyword evidence="1" id="KW-0418">Kinase</keyword>
<keyword evidence="1" id="KW-0723">Serine/threonine-protein kinase</keyword>
<dbReference type="InterPro" id="IPR003594">
    <property type="entry name" value="HATPase_dom"/>
</dbReference>